<reference evidence="2" key="1">
    <citation type="submission" date="2020-04" db="EMBL/GenBank/DDBJ databases">
        <authorList>
            <person name="Chiriac C."/>
            <person name="Salcher M."/>
            <person name="Ghai R."/>
            <person name="Kavagutti S V."/>
        </authorList>
    </citation>
    <scope>NUCLEOTIDE SEQUENCE</scope>
</reference>
<name>A0A6J5LXC7_9CAUD</name>
<protein>
    <submittedName>
        <fullName evidence="2">Uncharacterized protein</fullName>
    </submittedName>
</protein>
<organism evidence="2">
    <name type="scientific">uncultured Caudovirales phage</name>
    <dbReference type="NCBI Taxonomy" id="2100421"/>
    <lineage>
        <taxon>Viruses</taxon>
        <taxon>Duplodnaviria</taxon>
        <taxon>Heunggongvirae</taxon>
        <taxon>Uroviricota</taxon>
        <taxon>Caudoviricetes</taxon>
        <taxon>Peduoviridae</taxon>
        <taxon>Maltschvirus</taxon>
        <taxon>Maltschvirus maltsch</taxon>
    </lineage>
</organism>
<feature type="region of interest" description="Disordered" evidence="1">
    <location>
        <begin position="38"/>
        <end position="60"/>
    </location>
</feature>
<feature type="compositionally biased region" description="Basic and acidic residues" evidence="1">
    <location>
        <begin position="43"/>
        <end position="60"/>
    </location>
</feature>
<evidence type="ECO:0000256" key="1">
    <source>
        <dbReference type="SAM" id="MobiDB-lite"/>
    </source>
</evidence>
<accession>A0A6J5LXC7</accession>
<proteinExistence type="predicted"/>
<dbReference type="EMBL" id="LR796353">
    <property type="protein sequence ID" value="CAB4139294.1"/>
    <property type="molecule type" value="Genomic_DNA"/>
</dbReference>
<gene>
    <name evidence="2" type="ORF">UFOVP345_34</name>
</gene>
<evidence type="ECO:0000313" key="2">
    <source>
        <dbReference type="EMBL" id="CAB4139294.1"/>
    </source>
</evidence>
<sequence>MTYATDDPGDLKRLTPVNVNSRHFNRPTCWAKWARDMPPVGHNHLDPPESRRDRLTPEKRREVTRLGGLASRRIGIRPGFGGHKHLQDICDAKAFQEGKAIVSLMVEKGLVDKDAAGNEALAYAVGVVRGEHSPQTKLQAAKLVMDYTLAKPAQKQDVTLKAEDFLAELAKEAKDRARDDATGE</sequence>